<evidence type="ECO:0000259" key="15">
    <source>
        <dbReference type="Pfam" id="PF17852"/>
    </source>
</evidence>
<dbReference type="FunFam" id="1.10.8.710:FF:000007">
    <property type="entry name" value="Putative dynein heavy chain"/>
    <property type="match status" value="1"/>
</dbReference>
<dbReference type="Gene3D" id="3.40.50.300">
    <property type="entry name" value="P-loop containing nucleotide triphosphate hydrolases"/>
    <property type="match status" value="3"/>
</dbReference>
<proteinExistence type="inferred from homology"/>
<feature type="domain" description="Dynein heavy chain linker" evidence="13">
    <location>
        <begin position="2"/>
        <end position="327"/>
    </location>
</feature>
<dbReference type="InterPro" id="IPR035699">
    <property type="entry name" value="AAA_6"/>
</dbReference>
<keyword evidence="8" id="KW-0175">Coiled coil</keyword>
<dbReference type="SUPFAM" id="SSF52540">
    <property type="entry name" value="P-loop containing nucleoside triphosphate hydrolases"/>
    <property type="match status" value="3"/>
</dbReference>
<comment type="caution">
    <text evidence="16">The sequence shown here is derived from an EMBL/GenBank/DDBJ whole genome shotgun (WGS) entry which is preliminary data.</text>
</comment>
<dbReference type="InterPro" id="IPR042222">
    <property type="entry name" value="Dynein_2_N"/>
</dbReference>
<dbReference type="GO" id="GO:0045505">
    <property type="term" value="F:dynein intermediate chain binding"/>
    <property type="evidence" value="ECO:0007669"/>
    <property type="project" value="InterPro"/>
</dbReference>
<keyword evidence="7" id="KW-0243">Dynein</keyword>
<evidence type="ECO:0000256" key="1">
    <source>
        <dbReference type="ARBA" id="ARBA00004430"/>
    </source>
</evidence>
<dbReference type="GO" id="GO:0005874">
    <property type="term" value="C:microtubule"/>
    <property type="evidence" value="ECO:0007669"/>
    <property type="project" value="UniProtKB-KW"/>
</dbReference>
<keyword evidence="3" id="KW-0963">Cytoplasm</keyword>
<evidence type="ECO:0000256" key="4">
    <source>
        <dbReference type="ARBA" id="ARBA00022701"/>
    </source>
</evidence>
<dbReference type="Gene3D" id="3.20.180.20">
    <property type="entry name" value="Dynein heavy chain, N-terminal domain 2"/>
    <property type="match status" value="1"/>
</dbReference>
<dbReference type="GO" id="GO:0005524">
    <property type="term" value="F:ATP binding"/>
    <property type="evidence" value="ECO:0007669"/>
    <property type="project" value="UniProtKB-KW"/>
</dbReference>
<evidence type="ECO:0000256" key="12">
    <source>
        <dbReference type="ARBA" id="ARBA00023273"/>
    </source>
</evidence>
<dbReference type="Gene3D" id="1.10.8.710">
    <property type="match status" value="1"/>
</dbReference>
<evidence type="ECO:0000313" key="17">
    <source>
        <dbReference type="Proteomes" id="UP001259832"/>
    </source>
</evidence>
<dbReference type="Pfam" id="PF08393">
    <property type="entry name" value="DHC_N2"/>
    <property type="match status" value="1"/>
</dbReference>
<dbReference type="Pfam" id="PF12775">
    <property type="entry name" value="AAA_7"/>
    <property type="match status" value="1"/>
</dbReference>
<evidence type="ECO:0000256" key="10">
    <source>
        <dbReference type="ARBA" id="ARBA00023175"/>
    </source>
</evidence>
<feature type="domain" description="Dynein heavy chain hydrolytic ATP-binding dynein motor region" evidence="14">
    <location>
        <begin position="615"/>
        <end position="826"/>
    </location>
</feature>
<keyword evidence="10" id="KW-0505">Motor protein</keyword>
<dbReference type="InterPro" id="IPR026983">
    <property type="entry name" value="DHC"/>
</dbReference>
<evidence type="ECO:0000313" key="16">
    <source>
        <dbReference type="EMBL" id="KAK1930303.1"/>
    </source>
</evidence>
<dbReference type="Gene3D" id="1.20.140.100">
    <property type="entry name" value="Dynein heavy chain, N-terminal domain 2"/>
    <property type="match status" value="1"/>
</dbReference>
<dbReference type="Proteomes" id="UP001259832">
    <property type="component" value="Unassembled WGS sequence"/>
</dbReference>
<evidence type="ECO:0000256" key="7">
    <source>
        <dbReference type="ARBA" id="ARBA00023017"/>
    </source>
</evidence>
<sequence length="1335" mass="149692">MAAREFKIEQQLLSIEATWNGFQLEFVPYQTAGSKASTISERTVPADENHASSATALEELEGDIMILKMPNIIIECLEEHQLQLQTMAATGKFVVYFKDKVFEWQLRLGNVDTILKLWVTLQRQWCSLESIFLSSAGDIQRQLPSEYQRFEHVDQEMKELFIDARMSPSVLVACCQREGREAVLRDLQVELEICQKALNQYLDGKKDIFPRFYFVSNASLLEILSNGNHPPRIQPHFGNCFDGIQSFEFTTAQSSESKTPGGSLSGRKVSSVSSSSSLEERFLASAMISKEGEVVLFLDSHLIHGTVENWFNDLVFVMQDTLRQKIFDAVESSALWGVDCARHTWVFDYPAQVALLGSQIVWTEEVEGALEEFENGTEDAIKKYYDVSTVRLEELIKLVQGQLSALDRQKIITLITVDVHARDVVQSLITKKVSSSLDFQWQSQLRYYITPVLISAGQKKEVHIKICDFRSFYSYEYTGNCGRLVITPLTDRCYVTLTTALRLCLGGAPAGPAGTGKTETTKDLARGMGLQCYVFNCSDQMNYLTMANIFRGLAQTGAWGCFDEFNRISVEVLSVVATQVKTVLDANTLLVGSTNRGPSTDASSSGEGSVQPVTMPRTGNCEFFGKTIALVPTVGFFITMNPGYAGRAELPENLKALFRSCAMIKPDLQPICENMLMAEGFLKARTLSVKFVTLYDLSSELLSKQKHYDWGLRSVKSVLLVAGSLRRAYSTLSEETVLMQVLRDFNTPRILPPDYPVFMGLLKDLFPNQELPHLKNTSLQTKCALVCAQKKLQPEEGFLKKMMEYEEVLKVRHSVMLIGPAGCGKSTIWSTLAACHNADEEGNPLAKHLTVFESVNPKAITADELYGYMTLDNDWRDGVLSSIMRNMSKNSAPFSDSQTYKWVVLDGDIDAVWIESMNTVMDDNKVLTLVSNERIPLTKSMRLVFEISSLVNATPATVSRAGIIYVDEGHIGWYPAVESWLQQRESSVEAGILPSLFKRYVDGMFLALDETKAETIVPIASIAIVEMLCRLLDGLLSGVAEQEKTPEVLENAFIYCGLWAFGGALTTDKVTDDRVAFSTHFKAVAKYKFASGGADANVLASGSANLFDFHYDVTRNELVYWGDKVPALLPVGDVPFHALVVPTLESTRLHSIIDLLLRRRNPTILVGSSGSGKSSLVHEHLKGLEDDVTFTYMSLHHYMDARELQLRLEQCLDKRSGRVYGPLYNRKLIYFLDDLNMPFVEEFGTQTALALLRQYMDYQSWYDRHDLSSKKIIQDIQFLACMNHKAGSFTVNPRLHRLFHSVHQYAFQTGPYEHLLGSTDPTPGQLCRQDQETRP</sequence>
<keyword evidence="5" id="KW-0547">Nucleotide-binding</keyword>
<dbReference type="Pfam" id="PF17852">
    <property type="entry name" value="Dynein_AAA_lid"/>
    <property type="match status" value="1"/>
</dbReference>
<dbReference type="FunFam" id="3.40.50.300:FF:000044">
    <property type="entry name" value="Dynein heavy chain 5, axonemal"/>
    <property type="match status" value="1"/>
</dbReference>
<dbReference type="GO" id="GO:0007018">
    <property type="term" value="P:microtubule-based movement"/>
    <property type="evidence" value="ECO:0007669"/>
    <property type="project" value="InterPro"/>
</dbReference>
<gene>
    <name evidence="16" type="ORF">P3T76_014263</name>
</gene>
<keyword evidence="11" id="KW-0206">Cytoskeleton</keyword>
<evidence type="ECO:0000256" key="6">
    <source>
        <dbReference type="ARBA" id="ARBA00022840"/>
    </source>
</evidence>
<evidence type="ECO:0000256" key="9">
    <source>
        <dbReference type="ARBA" id="ARBA00023069"/>
    </source>
</evidence>
<protein>
    <submittedName>
        <fullName evidence="16">Dynein beta chain</fullName>
    </submittedName>
</protein>
<reference evidence="16" key="1">
    <citation type="submission" date="2023-08" db="EMBL/GenBank/DDBJ databases">
        <title>Reference Genome Resource for the Citrus Pathogen Phytophthora citrophthora.</title>
        <authorList>
            <person name="Moller H."/>
            <person name="Coetzee B."/>
            <person name="Rose L.J."/>
            <person name="Van Niekerk J.M."/>
        </authorList>
    </citation>
    <scope>NUCLEOTIDE SEQUENCE</scope>
    <source>
        <strain evidence="16">STE-U-9442</strain>
    </source>
</reference>
<feature type="domain" description="Dynein heavy chain hydrolytic ATP-binding dynein motor region" evidence="14">
    <location>
        <begin position="473"/>
        <end position="587"/>
    </location>
</feature>
<dbReference type="InterPro" id="IPR043157">
    <property type="entry name" value="Dynein_AAA1S"/>
</dbReference>
<dbReference type="Gene3D" id="1.20.58.1120">
    <property type="match status" value="1"/>
</dbReference>
<evidence type="ECO:0000259" key="13">
    <source>
        <dbReference type="Pfam" id="PF08393"/>
    </source>
</evidence>
<evidence type="ECO:0000256" key="8">
    <source>
        <dbReference type="ARBA" id="ARBA00023054"/>
    </source>
</evidence>
<evidence type="ECO:0000256" key="2">
    <source>
        <dbReference type="ARBA" id="ARBA00008887"/>
    </source>
</evidence>
<dbReference type="PANTHER" id="PTHR46532:SF4">
    <property type="entry name" value="AAA+ ATPASE DOMAIN-CONTAINING PROTEIN"/>
    <property type="match status" value="1"/>
</dbReference>
<keyword evidence="17" id="KW-1185">Reference proteome</keyword>
<evidence type="ECO:0000256" key="5">
    <source>
        <dbReference type="ARBA" id="ARBA00022741"/>
    </source>
</evidence>
<dbReference type="InterPro" id="IPR042228">
    <property type="entry name" value="Dynein_linker_3"/>
</dbReference>
<dbReference type="GO" id="GO:0005858">
    <property type="term" value="C:axonemal dynein complex"/>
    <property type="evidence" value="ECO:0007669"/>
    <property type="project" value="TreeGrafter"/>
</dbReference>
<dbReference type="InterPro" id="IPR027417">
    <property type="entry name" value="P-loop_NTPase"/>
</dbReference>
<feature type="domain" description="Dynein heavy chain AAA 5 extension" evidence="15">
    <location>
        <begin position="995"/>
        <end position="1122"/>
    </location>
</feature>
<comment type="subcellular location">
    <subcellularLocation>
        <location evidence="1">Cytoplasm</location>
        <location evidence="1">Cytoskeleton</location>
        <location evidence="1">Cilium axoneme</location>
    </subcellularLocation>
</comment>
<name>A0AAD9G1S3_9STRA</name>
<dbReference type="PANTHER" id="PTHR46532">
    <property type="entry name" value="MALE FERTILITY FACTOR KL5"/>
    <property type="match status" value="1"/>
</dbReference>
<dbReference type="Pfam" id="PF12774">
    <property type="entry name" value="AAA_6"/>
    <property type="match status" value="2"/>
</dbReference>
<keyword evidence="9" id="KW-0969">Cilium</keyword>
<keyword evidence="4" id="KW-0493">Microtubule</keyword>
<dbReference type="FunFam" id="1.20.58.1120:FF:000001">
    <property type="entry name" value="dynein heavy chain 2, axonemal"/>
    <property type="match status" value="1"/>
</dbReference>
<comment type="similarity">
    <text evidence="2">Belongs to the dynein heavy chain family.</text>
</comment>
<dbReference type="InterPro" id="IPR041466">
    <property type="entry name" value="Dynein_AAA5_ext"/>
</dbReference>
<keyword evidence="12" id="KW-0966">Cell projection</keyword>
<dbReference type="InterPro" id="IPR013602">
    <property type="entry name" value="Dynein_heavy_linker"/>
</dbReference>
<accession>A0AAD9G1S3</accession>
<evidence type="ECO:0000256" key="3">
    <source>
        <dbReference type="ARBA" id="ARBA00022490"/>
    </source>
</evidence>
<evidence type="ECO:0000259" key="14">
    <source>
        <dbReference type="Pfam" id="PF12774"/>
    </source>
</evidence>
<dbReference type="EMBL" id="JASMQC010000040">
    <property type="protein sequence ID" value="KAK1930303.1"/>
    <property type="molecule type" value="Genomic_DNA"/>
</dbReference>
<dbReference type="GO" id="GO:0051959">
    <property type="term" value="F:dynein light intermediate chain binding"/>
    <property type="evidence" value="ECO:0007669"/>
    <property type="project" value="InterPro"/>
</dbReference>
<organism evidence="16 17">
    <name type="scientific">Phytophthora citrophthora</name>
    <dbReference type="NCBI Taxonomy" id="4793"/>
    <lineage>
        <taxon>Eukaryota</taxon>
        <taxon>Sar</taxon>
        <taxon>Stramenopiles</taxon>
        <taxon>Oomycota</taxon>
        <taxon>Peronosporomycetes</taxon>
        <taxon>Peronosporales</taxon>
        <taxon>Peronosporaceae</taxon>
        <taxon>Phytophthora</taxon>
    </lineage>
</organism>
<dbReference type="FunFam" id="1.20.140.100:FF:000001">
    <property type="entry name" value="dynein heavy chain 17, axonemal"/>
    <property type="match status" value="1"/>
</dbReference>
<evidence type="ECO:0000256" key="11">
    <source>
        <dbReference type="ARBA" id="ARBA00023212"/>
    </source>
</evidence>
<keyword evidence="6" id="KW-0067">ATP-binding</keyword>